<reference evidence="1 2" key="1">
    <citation type="submission" date="2019-01" db="EMBL/GenBank/DDBJ databases">
        <title>Draft genome sequences of the type strains of six Macrococcus species.</title>
        <authorList>
            <person name="Mazhar S."/>
            <person name="Altermann E."/>
            <person name="Hill C."/>
            <person name="Mcauliffe O."/>
        </authorList>
    </citation>
    <scope>NUCLEOTIDE SEQUENCE [LARGE SCALE GENOMIC DNA]</scope>
    <source>
        <strain evidence="1 2">CCM4811</strain>
    </source>
</reference>
<sequence length="90" mass="10906">MFNQNERMILMKKYGKDEALDLYNRYKQIISSALLRDYKQSLKHYLPDESFPLDDAIAFLDYCYTFKKSNYDVIADWLYTLRAIQMQLEK</sequence>
<organism evidence="1 2">
    <name type="scientific">Macrococcus brunensis</name>
    <dbReference type="NCBI Taxonomy" id="198483"/>
    <lineage>
        <taxon>Bacteria</taxon>
        <taxon>Bacillati</taxon>
        <taxon>Bacillota</taxon>
        <taxon>Bacilli</taxon>
        <taxon>Bacillales</taxon>
        <taxon>Staphylococcaceae</taxon>
        <taxon>Macrococcus</taxon>
    </lineage>
</organism>
<name>A0A4R6BD24_9STAP</name>
<dbReference type="OrthoDB" id="2418205at2"/>
<proteinExistence type="predicted"/>
<accession>A0A4R6BD24</accession>
<dbReference type="EMBL" id="SCWA01000011">
    <property type="protein sequence ID" value="TDL96756.1"/>
    <property type="molecule type" value="Genomic_DNA"/>
</dbReference>
<comment type="caution">
    <text evidence="1">The sequence shown here is derived from an EMBL/GenBank/DDBJ whole genome shotgun (WGS) entry which is preliminary data.</text>
</comment>
<protein>
    <submittedName>
        <fullName evidence="1">Uncharacterized protein</fullName>
    </submittedName>
</protein>
<evidence type="ECO:0000313" key="2">
    <source>
        <dbReference type="Proteomes" id="UP000295310"/>
    </source>
</evidence>
<dbReference type="AlphaFoldDB" id="A0A4R6BD24"/>
<dbReference type="Proteomes" id="UP000295310">
    <property type="component" value="Unassembled WGS sequence"/>
</dbReference>
<dbReference type="RefSeq" id="WP_133432109.1">
    <property type="nucleotide sequence ID" value="NZ_SCWA01000011.1"/>
</dbReference>
<evidence type="ECO:0000313" key="1">
    <source>
        <dbReference type="EMBL" id="TDL96756.1"/>
    </source>
</evidence>
<keyword evidence="2" id="KW-1185">Reference proteome</keyword>
<gene>
    <name evidence="1" type="ORF">ERX27_06925</name>
</gene>